<keyword evidence="3" id="KW-0862">Zinc</keyword>
<dbReference type="GO" id="GO:0008270">
    <property type="term" value="F:zinc ion binding"/>
    <property type="evidence" value="ECO:0007669"/>
    <property type="project" value="UniProtKB-KW"/>
</dbReference>
<evidence type="ECO:0000256" key="4">
    <source>
        <dbReference type="SAM" id="MobiDB-lite"/>
    </source>
</evidence>
<keyword evidence="1" id="KW-0479">Metal-binding</keyword>
<evidence type="ECO:0000259" key="5">
    <source>
        <dbReference type="Pfam" id="PF04500"/>
    </source>
</evidence>
<gene>
    <name evidence="6" type="ORF">EVAR_9195_1</name>
</gene>
<dbReference type="InterPro" id="IPR007588">
    <property type="entry name" value="Znf_FLYWCH"/>
</dbReference>
<evidence type="ECO:0000256" key="2">
    <source>
        <dbReference type="ARBA" id="ARBA00022771"/>
    </source>
</evidence>
<dbReference type="Proteomes" id="UP000299102">
    <property type="component" value="Unassembled WGS sequence"/>
</dbReference>
<dbReference type="OrthoDB" id="7438973at2759"/>
<reference evidence="6 7" key="1">
    <citation type="journal article" date="2019" name="Commun. Biol.">
        <title>The bagworm genome reveals a unique fibroin gene that provides high tensile strength.</title>
        <authorList>
            <person name="Kono N."/>
            <person name="Nakamura H."/>
            <person name="Ohtoshi R."/>
            <person name="Tomita M."/>
            <person name="Numata K."/>
            <person name="Arakawa K."/>
        </authorList>
    </citation>
    <scope>NUCLEOTIDE SEQUENCE [LARGE SCALE GENOMIC DNA]</scope>
</reference>
<dbReference type="EMBL" id="BGZK01000599">
    <property type="protein sequence ID" value="GBP52283.1"/>
    <property type="molecule type" value="Genomic_DNA"/>
</dbReference>
<evidence type="ECO:0000256" key="1">
    <source>
        <dbReference type="ARBA" id="ARBA00022723"/>
    </source>
</evidence>
<accession>A0A4C1WMN8</accession>
<name>A0A4C1WMN8_EUMVA</name>
<feature type="domain" description="FLYWCH-type" evidence="5">
    <location>
        <begin position="24"/>
        <end position="83"/>
    </location>
</feature>
<evidence type="ECO:0000313" key="7">
    <source>
        <dbReference type="Proteomes" id="UP000299102"/>
    </source>
</evidence>
<protein>
    <recommendedName>
        <fullName evidence="5">FLYWCH-type domain-containing protein</fullName>
    </recommendedName>
</protein>
<dbReference type="Gene3D" id="2.20.25.240">
    <property type="match status" value="1"/>
</dbReference>
<dbReference type="Pfam" id="PF04500">
    <property type="entry name" value="FLYWCH"/>
    <property type="match status" value="1"/>
</dbReference>
<keyword evidence="2" id="KW-0863">Zinc-finger</keyword>
<dbReference type="AlphaFoldDB" id="A0A4C1WMN8"/>
<sequence>MLQELQGHVVHHARPDSREVQLGKTQRGQPMVLYRGFAYYGTRKAKRGYHHWYCVSRNFGRCRANIYTTQDLRITNVFDLHTHGPPSFYRNSRGEFVKVRQDRYP</sequence>
<keyword evidence="7" id="KW-1185">Reference proteome</keyword>
<comment type="caution">
    <text evidence="6">The sequence shown here is derived from an EMBL/GenBank/DDBJ whole genome shotgun (WGS) entry which is preliminary data.</text>
</comment>
<feature type="region of interest" description="Disordered" evidence="4">
    <location>
        <begin position="1"/>
        <end position="24"/>
    </location>
</feature>
<organism evidence="6 7">
    <name type="scientific">Eumeta variegata</name>
    <name type="common">Bagworm moth</name>
    <name type="synonym">Eumeta japonica</name>
    <dbReference type="NCBI Taxonomy" id="151549"/>
    <lineage>
        <taxon>Eukaryota</taxon>
        <taxon>Metazoa</taxon>
        <taxon>Ecdysozoa</taxon>
        <taxon>Arthropoda</taxon>
        <taxon>Hexapoda</taxon>
        <taxon>Insecta</taxon>
        <taxon>Pterygota</taxon>
        <taxon>Neoptera</taxon>
        <taxon>Endopterygota</taxon>
        <taxon>Lepidoptera</taxon>
        <taxon>Glossata</taxon>
        <taxon>Ditrysia</taxon>
        <taxon>Tineoidea</taxon>
        <taxon>Psychidae</taxon>
        <taxon>Oiketicinae</taxon>
        <taxon>Eumeta</taxon>
    </lineage>
</organism>
<evidence type="ECO:0000256" key="3">
    <source>
        <dbReference type="ARBA" id="ARBA00022833"/>
    </source>
</evidence>
<proteinExistence type="predicted"/>
<evidence type="ECO:0000313" key="6">
    <source>
        <dbReference type="EMBL" id="GBP52283.1"/>
    </source>
</evidence>